<dbReference type="AlphaFoldDB" id="A0A2S8IW08"/>
<dbReference type="Proteomes" id="UP000239290">
    <property type="component" value="Unassembled WGS sequence"/>
</dbReference>
<dbReference type="RefSeq" id="WP_105420356.1">
    <property type="nucleotide sequence ID" value="NZ_PUIO01000047.1"/>
</dbReference>
<proteinExistence type="predicted"/>
<evidence type="ECO:0000313" key="2">
    <source>
        <dbReference type="Proteomes" id="UP000239290"/>
    </source>
</evidence>
<accession>A0A2S8IW08</accession>
<dbReference type="EMBL" id="PUIO01000047">
    <property type="protein sequence ID" value="PQP18961.1"/>
    <property type="molecule type" value="Genomic_DNA"/>
</dbReference>
<reference evidence="2" key="1">
    <citation type="submission" date="2018-02" db="EMBL/GenBank/DDBJ databases">
        <title>Draft genome sequencing of Rhodococcus opacus KU647198.</title>
        <authorList>
            <person name="Zheng B.-X."/>
        </authorList>
    </citation>
    <scope>NUCLEOTIDE SEQUENCE [LARGE SCALE GENOMIC DNA]</scope>
    <source>
        <strain evidence="2">04-OD7</strain>
    </source>
</reference>
<sequence>MTSLDSTNTTYTVRLYDNDANGVANILAALLQQNLQAYPERVELARLFRRPVAVFSTETNTSATIIFHHNEAVICNDLVNKPAVVVRATVNQILAVSQLPMKAGGLLPTGFFTRRGVSVLRDITSRTLVVNGLLTHTVTALRMIAILSIAK</sequence>
<organism evidence="1 2">
    <name type="scientific">Rhodococcus opacus</name>
    <name type="common">Nocardia opaca</name>
    <dbReference type="NCBI Taxonomy" id="37919"/>
    <lineage>
        <taxon>Bacteria</taxon>
        <taxon>Bacillati</taxon>
        <taxon>Actinomycetota</taxon>
        <taxon>Actinomycetes</taxon>
        <taxon>Mycobacteriales</taxon>
        <taxon>Nocardiaceae</taxon>
        <taxon>Rhodococcus</taxon>
    </lineage>
</organism>
<protein>
    <submittedName>
        <fullName evidence="1">Uncharacterized protein</fullName>
    </submittedName>
</protein>
<evidence type="ECO:0000313" key="1">
    <source>
        <dbReference type="EMBL" id="PQP18961.1"/>
    </source>
</evidence>
<name>A0A2S8IW08_RHOOP</name>
<comment type="caution">
    <text evidence="1">The sequence shown here is derived from an EMBL/GenBank/DDBJ whole genome shotgun (WGS) entry which is preliminary data.</text>
</comment>
<gene>
    <name evidence="1" type="ORF">C5613_31105</name>
</gene>